<dbReference type="EMBL" id="NBSK02000004">
    <property type="protein sequence ID" value="KAJ0208614.1"/>
    <property type="molecule type" value="Genomic_DNA"/>
</dbReference>
<sequence length="199" mass="22622">MSQMKNQDQARQILIQNPLLTKALFQEADIVVEDQPRSPILGVSLRHTDNKEKVEVGGIGEKGTPQVDSSPLPLDYLKEENINRKEEHIYRKGILVICSLSFLGRNPKTDKEENIYPRVFLSFVLNIPNPQVIVSWNGLVVSSFARASKILNNEPDITRFNFPVAGTDENLYDSQSRRLQQSFRKRPSKAPEILDDYAS</sequence>
<evidence type="ECO:0000313" key="2">
    <source>
        <dbReference type="Proteomes" id="UP000235145"/>
    </source>
</evidence>
<keyword evidence="2" id="KW-1185">Reference proteome</keyword>
<dbReference type="Proteomes" id="UP000235145">
    <property type="component" value="Unassembled WGS sequence"/>
</dbReference>
<dbReference type="AlphaFoldDB" id="A0A9R1XDM5"/>
<evidence type="ECO:0000313" key="1">
    <source>
        <dbReference type="EMBL" id="KAJ0208614.1"/>
    </source>
</evidence>
<proteinExistence type="predicted"/>
<comment type="caution">
    <text evidence="1">The sequence shown here is derived from an EMBL/GenBank/DDBJ whole genome shotgun (WGS) entry which is preliminary data.</text>
</comment>
<gene>
    <name evidence="1" type="ORF">LSAT_V11C400212830</name>
</gene>
<accession>A0A9R1XDM5</accession>
<protein>
    <submittedName>
        <fullName evidence="1">Uncharacterized protein</fullName>
    </submittedName>
</protein>
<name>A0A9R1XDM5_LACSA</name>
<organism evidence="1 2">
    <name type="scientific">Lactuca sativa</name>
    <name type="common">Garden lettuce</name>
    <dbReference type="NCBI Taxonomy" id="4236"/>
    <lineage>
        <taxon>Eukaryota</taxon>
        <taxon>Viridiplantae</taxon>
        <taxon>Streptophyta</taxon>
        <taxon>Embryophyta</taxon>
        <taxon>Tracheophyta</taxon>
        <taxon>Spermatophyta</taxon>
        <taxon>Magnoliopsida</taxon>
        <taxon>eudicotyledons</taxon>
        <taxon>Gunneridae</taxon>
        <taxon>Pentapetalae</taxon>
        <taxon>asterids</taxon>
        <taxon>campanulids</taxon>
        <taxon>Asterales</taxon>
        <taxon>Asteraceae</taxon>
        <taxon>Cichorioideae</taxon>
        <taxon>Cichorieae</taxon>
        <taxon>Lactucinae</taxon>
        <taxon>Lactuca</taxon>
    </lineage>
</organism>
<reference evidence="1 2" key="1">
    <citation type="journal article" date="2017" name="Nat. Commun.">
        <title>Genome assembly with in vitro proximity ligation data and whole-genome triplication in lettuce.</title>
        <authorList>
            <person name="Reyes-Chin-Wo S."/>
            <person name="Wang Z."/>
            <person name="Yang X."/>
            <person name="Kozik A."/>
            <person name="Arikit S."/>
            <person name="Song C."/>
            <person name="Xia L."/>
            <person name="Froenicke L."/>
            <person name="Lavelle D.O."/>
            <person name="Truco M.J."/>
            <person name="Xia R."/>
            <person name="Zhu S."/>
            <person name="Xu C."/>
            <person name="Xu H."/>
            <person name="Xu X."/>
            <person name="Cox K."/>
            <person name="Korf I."/>
            <person name="Meyers B.C."/>
            <person name="Michelmore R.W."/>
        </authorList>
    </citation>
    <scope>NUCLEOTIDE SEQUENCE [LARGE SCALE GENOMIC DNA]</scope>
    <source>
        <strain evidence="2">cv. Salinas</strain>
        <tissue evidence="1">Seedlings</tissue>
    </source>
</reference>